<dbReference type="InterPro" id="IPR047817">
    <property type="entry name" value="ABC2_TM_bact-type"/>
</dbReference>
<feature type="domain" description="ABC transmembrane type-2" evidence="6">
    <location>
        <begin position="20"/>
        <end position="246"/>
    </location>
</feature>
<dbReference type="Proteomes" id="UP000034616">
    <property type="component" value="Unassembled WGS sequence"/>
</dbReference>
<dbReference type="PIRSF" id="PIRSF006648">
    <property type="entry name" value="DrrB"/>
    <property type="match status" value="1"/>
</dbReference>
<reference evidence="7 8" key="1">
    <citation type="journal article" date="2015" name="Nature">
        <title>rRNA introns, odd ribosomes, and small enigmatic genomes across a large radiation of phyla.</title>
        <authorList>
            <person name="Brown C.T."/>
            <person name="Hug L.A."/>
            <person name="Thomas B.C."/>
            <person name="Sharon I."/>
            <person name="Castelle C.J."/>
            <person name="Singh A."/>
            <person name="Wilkins M.J."/>
            <person name="Williams K.H."/>
            <person name="Banfield J.F."/>
        </authorList>
    </citation>
    <scope>NUCLEOTIDE SEQUENCE [LARGE SCALE GENOMIC DNA]</scope>
</reference>
<evidence type="ECO:0000256" key="4">
    <source>
        <dbReference type="ARBA" id="ARBA00023136"/>
    </source>
</evidence>
<keyword evidence="3 5" id="KW-1133">Transmembrane helix</keyword>
<comment type="similarity">
    <text evidence="5">Belongs to the ABC-2 integral membrane protein family.</text>
</comment>
<name>A0A0G0WNA3_9BACT</name>
<evidence type="ECO:0000256" key="5">
    <source>
        <dbReference type="RuleBase" id="RU361157"/>
    </source>
</evidence>
<keyword evidence="5" id="KW-0813">Transport</keyword>
<feature type="transmembrane region" description="Helical" evidence="5">
    <location>
        <begin position="167"/>
        <end position="186"/>
    </location>
</feature>
<keyword evidence="2 5" id="KW-0812">Transmembrane</keyword>
<evidence type="ECO:0000313" key="7">
    <source>
        <dbReference type="EMBL" id="KKR85930.1"/>
    </source>
</evidence>
<feature type="transmembrane region" description="Helical" evidence="5">
    <location>
        <begin position="52"/>
        <end position="74"/>
    </location>
</feature>
<comment type="subcellular location">
    <subcellularLocation>
        <location evidence="5">Cell membrane</location>
        <topology evidence="5">Multi-pass membrane protein</topology>
    </subcellularLocation>
    <subcellularLocation>
        <location evidence="1">Membrane</location>
        <topology evidence="1">Multi-pass membrane protein</topology>
    </subcellularLocation>
</comment>
<accession>A0A0G0WNA3</accession>
<dbReference type="InterPro" id="IPR013525">
    <property type="entry name" value="ABC2_TM"/>
</dbReference>
<evidence type="ECO:0000259" key="6">
    <source>
        <dbReference type="PROSITE" id="PS51012"/>
    </source>
</evidence>
<dbReference type="InterPro" id="IPR051784">
    <property type="entry name" value="Nod_factor_ABC_transporter"/>
</dbReference>
<keyword evidence="5" id="KW-1003">Cell membrane</keyword>
<dbReference type="PRINTS" id="PR00164">
    <property type="entry name" value="ABC2TRNSPORT"/>
</dbReference>
<proteinExistence type="inferred from homology"/>
<dbReference type="PROSITE" id="PS51012">
    <property type="entry name" value="ABC_TM2"/>
    <property type="match status" value="1"/>
</dbReference>
<evidence type="ECO:0000256" key="1">
    <source>
        <dbReference type="ARBA" id="ARBA00004141"/>
    </source>
</evidence>
<comment type="caution">
    <text evidence="7">The sequence shown here is derived from an EMBL/GenBank/DDBJ whole genome shotgun (WGS) entry which is preliminary data.</text>
</comment>
<dbReference type="InterPro" id="IPR000412">
    <property type="entry name" value="ABC_2_transport"/>
</dbReference>
<dbReference type="PANTHER" id="PTHR43229">
    <property type="entry name" value="NODULATION PROTEIN J"/>
    <property type="match status" value="1"/>
</dbReference>
<dbReference type="AlphaFoldDB" id="A0A0G0WNA3"/>
<evidence type="ECO:0000256" key="2">
    <source>
        <dbReference type="ARBA" id="ARBA00022692"/>
    </source>
</evidence>
<feature type="transmembrane region" description="Helical" evidence="5">
    <location>
        <begin position="132"/>
        <end position="155"/>
    </location>
</feature>
<dbReference type="PANTHER" id="PTHR43229:SF2">
    <property type="entry name" value="NODULATION PROTEIN J"/>
    <property type="match status" value="1"/>
</dbReference>
<organism evidence="7 8">
    <name type="scientific">Candidatus Uhrbacteria bacterium GW2011_GWC2_41_11</name>
    <dbReference type="NCBI Taxonomy" id="1618985"/>
    <lineage>
        <taxon>Bacteria</taxon>
        <taxon>Candidatus Uhriibacteriota</taxon>
    </lineage>
</organism>
<evidence type="ECO:0000256" key="3">
    <source>
        <dbReference type="ARBA" id="ARBA00022989"/>
    </source>
</evidence>
<evidence type="ECO:0000313" key="8">
    <source>
        <dbReference type="Proteomes" id="UP000034616"/>
    </source>
</evidence>
<dbReference type="EMBL" id="LCAH01000024">
    <property type="protein sequence ID" value="KKR85930.1"/>
    <property type="molecule type" value="Genomic_DNA"/>
</dbReference>
<keyword evidence="4 5" id="KW-0472">Membrane</keyword>
<dbReference type="Pfam" id="PF01061">
    <property type="entry name" value="ABC2_membrane"/>
    <property type="match status" value="1"/>
</dbReference>
<feature type="transmembrane region" description="Helical" evidence="5">
    <location>
        <begin position="218"/>
        <end position="238"/>
    </location>
</feature>
<sequence>MNVIYILWLRQLKRYTRSKARMIGSLGQPLLFLLALGFGFGPIYEQAGGGDYFQFIAPGIISMGILFTAVFSGIEMIWDRQFGFLKETLVAAVSRTQIMFGRTLGGATVAFIQGLAVLVLAVLFGFRPQSLALLPVAFAAMFLTALLFTAFGTAIASRMEDMQAFPLIMNFVMMPLFFLSGSLFPLQGLPAVMTDIAAINPLSYGVDALRATLVNGSYFGLGIDFLVLSIMTACMIVLGSRLFSKIQL</sequence>
<feature type="transmembrane region" description="Helical" evidence="5">
    <location>
        <begin position="20"/>
        <end position="40"/>
    </location>
</feature>
<protein>
    <recommendedName>
        <fullName evidence="5">Transport permease protein</fullName>
    </recommendedName>
</protein>
<gene>
    <name evidence="7" type="ORF">UU35_C0024G0002</name>
</gene>
<feature type="transmembrane region" description="Helical" evidence="5">
    <location>
        <begin position="104"/>
        <end position="126"/>
    </location>
</feature>
<dbReference type="GO" id="GO:0043190">
    <property type="term" value="C:ATP-binding cassette (ABC) transporter complex"/>
    <property type="evidence" value="ECO:0007669"/>
    <property type="project" value="InterPro"/>
</dbReference>
<dbReference type="GO" id="GO:0140359">
    <property type="term" value="F:ABC-type transporter activity"/>
    <property type="evidence" value="ECO:0007669"/>
    <property type="project" value="InterPro"/>
</dbReference>